<evidence type="ECO:0000313" key="3">
    <source>
        <dbReference type="Proteomes" id="UP000310108"/>
    </source>
</evidence>
<feature type="region of interest" description="Disordered" evidence="1">
    <location>
        <begin position="460"/>
        <end position="502"/>
    </location>
</feature>
<accession>A0A4U6XHE4</accession>
<proteinExistence type="predicted"/>
<gene>
    <name evidence="2" type="ORF">CTA1_12794</name>
</gene>
<keyword evidence="3" id="KW-1185">Reference proteome</keyword>
<feature type="region of interest" description="Disordered" evidence="1">
    <location>
        <begin position="1"/>
        <end position="37"/>
    </location>
</feature>
<reference evidence="2 3" key="1">
    <citation type="journal article" date="2019" name="PLoS ONE">
        <title>Comparative genome analysis indicates high evolutionary potential of pathogenicity genes in Colletotrichum tanaceti.</title>
        <authorList>
            <person name="Lelwala R.V."/>
            <person name="Korhonen P.K."/>
            <person name="Young N.D."/>
            <person name="Scott J.B."/>
            <person name="Ades P.A."/>
            <person name="Gasser R.B."/>
            <person name="Taylor P.W.J."/>
        </authorList>
    </citation>
    <scope>NUCLEOTIDE SEQUENCE [LARGE SCALE GENOMIC DNA]</scope>
    <source>
        <strain evidence="2">BRIP57314</strain>
    </source>
</reference>
<dbReference type="EMBL" id="PJEX01000103">
    <property type="protein sequence ID" value="TKW55330.1"/>
    <property type="molecule type" value="Genomic_DNA"/>
</dbReference>
<protein>
    <submittedName>
        <fullName evidence="2">Uncharacterized protein</fullName>
    </submittedName>
</protein>
<comment type="caution">
    <text evidence="2">The sequence shown here is derived from an EMBL/GenBank/DDBJ whole genome shotgun (WGS) entry which is preliminary data.</text>
</comment>
<feature type="compositionally biased region" description="Low complexity" evidence="1">
    <location>
        <begin position="7"/>
        <end position="31"/>
    </location>
</feature>
<evidence type="ECO:0000256" key="1">
    <source>
        <dbReference type="SAM" id="MobiDB-lite"/>
    </source>
</evidence>
<evidence type="ECO:0000313" key="2">
    <source>
        <dbReference type="EMBL" id="TKW55330.1"/>
    </source>
</evidence>
<organism evidence="2 3">
    <name type="scientific">Colletotrichum tanaceti</name>
    <dbReference type="NCBI Taxonomy" id="1306861"/>
    <lineage>
        <taxon>Eukaryota</taxon>
        <taxon>Fungi</taxon>
        <taxon>Dikarya</taxon>
        <taxon>Ascomycota</taxon>
        <taxon>Pezizomycotina</taxon>
        <taxon>Sordariomycetes</taxon>
        <taxon>Hypocreomycetidae</taxon>
        <taxon>Glomerellales</taxon>
        <taxon>Glomerellaceae</taxon>
        <taxon>Colletotrichum</taxon>
        <taxon>Colletotrichum destructivum species complex</taxon>
    </lineage>
</organism>
<dbReference type="AlphaFoldDB" id="A0A4U6XHE4"/>
<feature type="region of interest" description="Disordered" evidence="1">
    <location>
        <begin position="42"/>
        <end position="61"/>
    </location>
</feature>
<name>A0A4U6XHE4_9PEZI</name>
<dbReference type="Proteomes" id="UP000310108">
    <property type="component" value="Unassembled WGS sequence"/>
</dbReference>
<feature type="compositionally biased region" description="Gly residues" evidence="1">
    <location>
        <begin position="488"/>
        <end position="501"/>
    </location>
</feature>
<sequence>MAGLVFHSNPSASPRNSAASSTSSHRPVSASLLSDRKMMVAPASSKMNSRRHSRRHCSDAVPPPFAFSASSSRFLRSTARNATLSQRPSRRGYASRIRVEFSRTSGSRHVMATTVSCHASPNSIEKACAAERKSRCCSRSRISTTSLISRQYGVMEATAASSAYFGKRVQDLEVLAAAAAAAASDVVVVVVFVVVGGRAVDRAVGRVGKRLVVERLQGAAPLLQAGGGLFAVGEQLRLRLHGLEDAVDALLVDDLVEPEVVDDVEEQRAELGDAPLARLEPRPGVVGVVEGVRHGRAALARVRVPLDLHAVRLDGVAAGLEAADELVGGRAAPLDAPAEDSAALDVEVVVQVKHLGDELPRVRGQVPDALVGVGARQQLLQQDEAELDVLQRRVPVAAHGLEGDEEDGQQHRLLDAGGLEVGLALQPQRAAVVHDGVLVVRALQQVGDGREVAGDDVGALRREGPADGADADGGVAQGRVPARELGHGGRPQLGAREGGAAEGHAHEVVPVVKVDALHVVGEVERVHVGFADEHTRAAASASATATATGSAMARTVRVESLDLNPG</sequence>